<dbReference type="Pfam" id="PF02366">
    <property type="entry name" value="PMT"/>
    <property type="match status" value="1"/>
</dbReference>
<feature type="transmembrane region" description="Helical" evidence="14">
    <location>
        <begin position="289"/>
        <end position="314"/>
    </location>
</feature>
<feature type="transmembrane region" description="Helical" evidence="14">
    <location>
        <begin position="820"/>
        <end position="843"/>
    </location>
</feature>
<feature type="transmembrane region" description="Helical" evidence="14">
    <location>
        <begin position="326"/>
        <end position="357"/>
    </location>
</feature>
<comment type="catalytic activity">
    <reaction evidence="12 14">
        <text>a di-trans,poly-cis-dolichyl beta-D-mannosyl phosphate + L-threonyl-[protein] = 3-O-(alpha-D-mannosyl)-L-threonyl-[protein] + a di-trans,poly-cis-dolichyl phosphate + H(+)</text>
        <dbReference type="Rhea" id="RHEA:53396"/>
        <dbReference type="Rhea" id="RHEA-COMP:11060"/>
        <dbReference type="Rhea" id="RHEA-COMP:13547"/>
        <dbReference type="Rhea" id="RHEA-COMP:19498"/>
        <dbReference type="Rhea" id="RHEA-COMP:19501"/>
        <dbReference type="ChEBI" id="CHEBI:15378"/>
        <dbReference type="ChEBI" id="CHEBI:30013"/>
        <dbReference type="ChEBI" id="CHEBI:57683"/>
        <dbReference type="ChEBI" id="CHEBI:58211"/>
        <dbReference type="ChEBI" id="CHEBI:137323"/>
        <dbReference type="EC" id="2.4.1.109"/>
    </reaction>
</comment>
<comment type="function">
    <text evidence="14">Transfers mannose from Dol-P-mannose to Ser or Thr residues on proteins.</text>
</comment>
<dbReference type="InterPro" id="IPR036300">
    <property type="entry name" value="MIR_dom_sf"/>
</dbReference>
<evidence type="ECO:0000256" key="9">
    <source>
        <dbReference type="ARBA" id="ARBA00022824"/>
    </source>
</evidence>
<comment type="catalytic activity">
    <reaction evidence="13 14">
        <text>a di-trans,poly-cis-dolichyl beta-D-mannosyl phosphate + L-seryl-[protein] = 3-O-(alpha-D-mannosyl)-L-seryl-[protein] + a di-trans,poly-cis-dolichyl phosphate + H(+)</text>
        <dbReference type="Rhea" id="RHEA:17377"/>
        <dbReference type="Rhea" id="RHEA-COMP:9863"/>
        <dbReference type="Rhea" id="RHEA-COMP:13546"/>
        <dbReference type="Rhea" id="RHEA-COMP:19498"/>
        <dbReference type="Rhea" id="RHEA-COMP:19501"/>
        <dbReference type="ChEBI" id="CHEBI:15378"/>
        <dbReference type="ChEBI" id="CHEBI:29999"/>
        <dbReference type="ChEBI" id="CHEBI:57683"/>
        <dbReference type="ChEBI" id="CHEBI:58211"/>
        <dbReference type="ChEBI" id="CHEBI:137321"/>
        <dbReference type="EC" id="2.4.1.109"/>
    </reaction>
</comment>
<organism evidence="17 18">
    <name type="scientific">Tilletiopsis washingtonensis</name>
    <dbReference type="NCBI Taxonomy" id="58919"/>
    <lineage>
        <taxon>Eukaryota</taxon>
        <taxon>Fungi</taxon>
        <taxon>Dikarya</taxon>
        <taxon>Basidiomycota</taxon>
        <taxon>Ustilaginomycotina</taxon>
        <taxon>Exobasidiomycetes</taxon>
        <taxon>Entylomatales</taxon>
        <taxon>Entylomatales incertae sedis</taxon>
        <taxon>Tilletiopsis</taxon>
    </lineage>
</organism>
<evidence type="ECO:0000256" key="1">
    <source>
        <dbReference type="ARBA" id="ARBA00004477"/>
    </source>
</evidence>
<dbReference type="InterPro" id="IPR027005">
    <property type="entry name" value="PMT-like"/>
</dbReference>
<evidence type="ECO:0000256" key="4">
    <source>
        <dbReference type="ARBA" id="ARBA00012839"/>
    </source>
</evidence>
<evidence type="ECO:0000256" key="8">
    <source>
        <dbReference type="ARBA" id="ARBA00022737"/>
    </source>
</evidence>
<feature type="domain" description="MIR" evidence="16">
    <location>
        <begin position="433"/>
        <end position="487"/>
    </location>
</feature>
<keyword evidence="11 14" id="KW-0472">Membrane</keyword>
<feature type="transmembrane region" description="Helical" evidence="14">
    <location>
        <begin position="247"/>
        <end position="269"/>
    </location>
</feature>
<feature type="compositionally biased region" description="Basic and acidic residues" evidence="15">
    <location>
        <begin position="88"/>
        <end position="98"/>
    </location>
</feature>
<name>A0A316Z458_9BASI</name>
<gene>
    <name evidence="17" type="ORF">FA09DRAFT_340323</name>
</gene>
<feature type="transmembrane region" description="Helical" evidence="14">
    <location>
        <begin position="706"/>
        <end position="726"/>
    </location>
</feature>
<evidence type="ECO:0000256" key="13">
    <source>
        <dbReference type="ARBA" id="ARBA00045102"/>
    </source>
</evidence>
<dbReference type="OrthoDB" id="292747at2759"/>
<evidence type="ECO:0000256" key="6">
    <source>
        <dbReference type="ARBA" id="ARBA00022679"/>
    </source>
</evidence>
<dbReference type="EMBL" id="KZ819299">
    <property type="protein sequence ID" value="PWN96530.1"/>
    <property type="molecule type" value="Genomic_DNA"/>
</dbReference>
<comment type="subcellular location">
    <subcellularLocation>
        <location evidence="1 14">Endoplasmic reticulum membrane</location>
        <topology evidence="1 14">Multi-pass membrane protein</topology>
    </subcellularLocation>
</comment>
<dbReference type="InterPro" id="IPR016093">
    <property type="entry name" value="MIR_motif"/>
</dbReference>
<dbReference type="SMART" id="SM00472">
    <property type="entry name" value="MIR"/>
    <property type="match status" value="3"/>
</dbReference>
<dbReference type="SUPFAM" id="SSF82109">
    <property type="entry name" value="MIR domain"/>
    <property type="match status" value="1"/>
</dbReference>
<keyword evidence="6 14" id="KW-0808">Transferase</keyword>
<evidence type="ECO:0000256" key="3">
    <source>
        <dbReference type="ARBA" id="ARBA00007222"/>
    </source>
</evidence>
<keyword evidence="10 14" id="KW-1133">Transmembrane helix</keyword>
<dbReference type="PANTHER" id="PTHR10050:SF46">
    <property type="entry name" value="PROTEIN O-MANNOSYL-TRANSFERASE 2"/>
    <property type="match status" value="1"/>
</dbReference>
<dbReference type="Pfam" id="PF16192">
    <property type="entry name" value="PMT_4TMC"/>
    <property type="match status" value="1"/>
</dbReference>
<dbReference type="Pfam" id="PF02815">
    <property type="entry name" value="MIR"/>
    <property type="match status" value="1"/>
</dbReference>
<dbReference type="Proteomes" id="UP000245946">
    <property type="component" value="Unassembled WGS sequence"/>
</dbReference>
<evidence type="ECO:0000256" key="7">
    <source>
        <dbReference type="ARBA" id="ARBA00022692"/>
    </source>
</evidence>
<dbReference type="GeneID" id="37271856"/>
<keyword evidence="7 14" id="KW-0812">Transmembrane</keyword>
<keyword evidence="5 14" id="KW-0328">Glycosyltransferase</keyword>
<evidence type="ECO:0000313" key="17">
    <source>
        <dbReference type="EMBL" id="PWN96530.1"/>
    </source>
</evidence>
<dbReference type="AlphaFoldDB" id="A0A316Z458"/>
<feature type="domain" description="MIR" evidence="16">
    <location>
        <begin position="570"/>
        <end position="628"/>
    </location>
</feature>
<feature type="transmembrane region" description="Helical" evidence="14">
    <location>
        <begin position="746"/>
        <end position="765"/>
    </location>
</feature>
<protein>
    <recommendedName>
        <fullName evidence="4 14">Dolichyl-phosphate-mannose--protein mannosyltransferase</fullName>
        <ecNumber evidence="4 14">2.4.1.109</ecNumber>
    </recommendedName>
</protein>
<evidence type="ECO:0000313" key="18">
    <source>
        <dbReference type="Proteomes" id="UP000245946"/>
    </source>
</evidence>
<dbReference type="GO" id="GO:0004169">
    <property type="term" value="F:dolichyl-phosphate-mannose-protein mannosyltransferase activity"/>
    <property type="evidence" value="ECO:0007669"/>
    <property type="project" value="UniProtKB-UniRule"/>
</dbReference>
<dbReference type="EC" id="2.4.1.109" evidence="4 14"/>
<evidence type="ECO:0000256" key="14">
    <source>
        <dbReference type="RuleBase" id="RU367007"/>
    </source>
</evidence>
<feature type="transmembrane region" description="Helical" evidence="14">
    <location>
        <begin position="377"/>
        <end position="398"/>
    </location>
</feature>
<evidence type="ECO:0000256" key="5">
    <source>
        <dbReference type="ARBA" id="ARBA00022676"/>
    </source>
</evidence>
<dbReference type="PROSITE" id="PS50919">
    <property type="entry name" value="MIR"/>
    <property type="match status" value="3"/>
</dbReference>
<feature type="domain" description="MIR" evidence="16">
    <location>
        <begin position="502"/>
        <end position="558"/>
    </location>
</feature>
<evidence type="ECO:0000256" key="2">
    <source>
        <dbReference type="ARBA" id="ARBA00004922"/>
    </source>
</evidence>
<evidence type="ECO:0000256" key="10">
    <source>
        <dbReference type="ARBA" id="ARBA00022989"/>
    </source>
</evidence>
<keyword evidence="9 14" id="KW-0256">Endoplasmic reticulum</keyword>
<dbReference type="RefSeq" id="XP_025596809.1">
    <property type="nucleotide sequence ID" value="XM_025744312.1"/>
</dbReference>
<dbReference type="GO" id="GO:0005789">
    <property type="term" value="C:endoplasmic reticulum membrane"/>
    <property type="evidence" value="ECO:0007669"/>
    <property type="project" value="UniProtKB-SubCell"/>
</dbReference>
<evidence type="ECO:0000256" key="12">
    <source>
        <dbReference type="ARBA" id="ARBA00045085"/>
    </source>
</evidence>
<comment type="pathway">
    <text evidence="2 14">Protein modification; protein glycosylation.</text>
</comment>
<evidence type="ECO:0000259" key="16">
    <source>
        <dbReference type="PROSITE" id="PS50919"/>
    </source>
</evidence>
<dbReference type="Gene3D" id="2.80.10.50">
    <property type="match status" value="1"/>
</dbReference>
<reference evidence="17 18" key="1">
    <citation type="journal article" date="2018" name="Mol. Biol. Evol.">
        <title>Broad Genomic Sampling Reveals a Smut Pathogenic Ancestry of the Fungal Clade Ustilaginomycotina.</title>
        <authorList>
            <person name="Kijpornyongpan T."/>
            <person name="Mondo S.J."/>
            <person name="Barry K."/>
            <person name="Sandor L."/>
            <person name="Lee J."/>
            <person name="Lipzen A."/>
            <person name="Pangilinan J."/>
            <person name="LaButti K."/>
            <person name="Hainaut M."/>
            <person name="Henrissat B."/>
            <person name="Grigoriev I.V."/>
            <person name="Spatafora J.W."/>
            <person name="Aime M.C."/>
        </authorList>
    </citation>
    <scope>NUCLEOTIDE SEQUENCE [LARGE SCALE GENOMIC DNA]</scope>
    <source>
        <strain evidence="17 18">MCA 4186</strain>
    </source>
</reference>
<dbReference type="PANTHER" id="PTHR10050">
    <property type="entry name" value="DOLICHYL-PHOSPHATE-MANNOSE--PROTEIN MANNOSYLTRANSFERASE"/>
    <property type="match status" value="1"/>
</dbReference>
<dbReference type="CDD" id="cd23284">
    <property type="entry name" value="beta-trefoil_MIR_PMT2-like"/>
    <property type="match status" value="1"/>
</dbReference>
<keyword evidence="8" id="KW-0677">Repeat</keyword>
<keyword evidence="18" id="KW-1185">Reference proteome</keyword>
<comment type="similarity">
    <text evidence="3 14">Belongs to the glycosyltransferase 39 family.</text>
</comment>
<dbReference type="InterPro" id="IPR032421">
    <property type="entry name" value="PMT_4TMC"/>
</dbReference>
<evidence type="ECO:0000256" key="15">
    <source>
        <dbReference type="SAM" id="MobiDB-lite"/>
    </source>
</evidence>
<evidence type="ECO:0000256" key="11">
    <source>
        <dbReference type="ARBA" id="ARBA00023136"/>
    </source>
</evidence>
<proteinExistence type="inferred from homology"/>
<feature type="transmembrane region" description="Helical" evidence="14">
    <location>
        <begin position="777"/>
        <end position="794"/>
    </location>
</feature>
<dbReference type="InterPro" id="IPR003342">
    <property type="entry name" value="ArnT-like_N"/>
</dbReference>
<accession>A0A316Z458</accession>
<sequence>MPVAPLNIAPHQALHFGPPSPREGSSRSQRGDSPAAEEYELNRTYESGPALPTYSPGMTTSYDAPHGGASSAGATPRRFAAGGFDPYSAEKGEDKIQEKGGAGAQAYARAGLQPVAELGNTPSYGGGASKGGYASLIPEKQPPKSPLDYLSALSQQSEAATTAMYLVLSLVSRLWGIGRSPHVIWDEAHFGKFGSHYLKSEFYFDVHPPLGKMLVGLAGLISGYRGQFEFKSGEKYPDDVNYVGMRIILAMFGVAMAPIAYSTSGALGWNWRSRHVLAIMVLCDNAWLVISRFILLDSMLLFFTFTTVHGLVMFHRQQNRSFSKMWWFWLTFTGLSIGCVASVKWVGFFATALVGLYTMEDLWDKFGDTRMPVRTYARHWCARILCLIVSPVIVYMTCFRIHFLILSNSGPGDAQMSSLFQAHLRGNDFAKSPLEAAYGSKVTFKNMGYGGGLLHSHVQTYPAGSQQQQVTCYHYKDNNNEFVITPRWEDAPLPGPNSTEPIRFLKAGDTFRFVHVQTGRNLHSHNFAAPITKENYEISGYGNDTVGDSNDYWVVEVVDDIITRKKGAAGDPIRSLTTRMRFRHQNLGCYMRAGGAILPQWGWRQVEVSCDKENNPRDEHTYWNIESHWNERLPPGDTKLYRSPFLRDFIHLNVAMMTSNNALTPDADKDDILASKALDWPWLYNGLRMNGWGDNQIKYYLVGNPVIWWGSTTSLFVFVLVLAWYLGRMQRRHADLSPTDFNQFLFVGKLAGIGWFLHYLPFLIMARVCYIHHYLPTLYFAVLMYVHLLDHFLWNSSTARYRVRGTSGQRAPLSPLAQNLALLVVLGAVVGAFAWLHGTAYGIDGPVWKQRGMRWRASWNIHD</sequence>
<dbReference type="FunFam" id="2.80.10.50:FF:000012">
    <property type="entry name" value="Protein O-mannosyl-transferase 1"/>
    <property type="match status" value="1"/>
</dbReference>
<feature type="region of interest" description="Disordered" evidence="15">
    <location>
        <begin position="1"/>
        <end position="101"/>
    </location>
</feature>
<dbReference type="UniPathway" id="UPA00378"/>
<dbReference type="STRING" id="58919.A0A316Z458"/>